<name>A0A1G6BMX8_EUBOX</name>
<comment type="subunit">
    <text evidence="5">Homodimer.</text>
</comment>
<dbReference type="AlphaFoldDB" id="A0A1G6BMX8"/>
<keyword evidence="2 5" id="KW-0210">Decarboxylase</keyword>
<keyword evidence="11" id="KW-1185">Reference proteome</keyword>
<dbReference type="InterPro" id="IPR009006">
    <property type="entry name" value="Ala_racemase/Decarboxylase_C"/>
</dbReference>
<evidence type="ECO:0000256" key="7">
    <source>
        <dbReference type="PIRSR" id="PIRSR600183-50"/>
    </source>
</evidence>
<dbReference type="EC" id="4.1.1.20" evidence="5 6"/>
<evidence type="ECO:0000256" key="8">
    <source>
        <dbReference type="RuleBase" id="RU003738"/>
    </source>
</evidence>
<evidence type="ECO:0000256" key="5">
    <source>
        <dbReference type="HAMAP-Rule" id="MF_02120"/>
    </source>
</evidence>
<dbReference type="UniPathway" id="UPA00034">
    <property type="reaction ID" value="UER00027"/>
</dbReference>
<feature type="binding site" evidence="5">
    <location>
        <position position="331"/>
    </location>
    <ligand>
        <name>substrate</name>
    </ligand>
</feature>
<keyword evidence="3 5" id="KW-0663">Pyridoxal phosphate</keyword>
<dbReference type="Gene3D" id="2.40.37.10">
    <property type="entry name" value="Lyase, Ornithine Decarboxylase, Chain A, domain 1"/>
    <property type="match status" value="1"/>
</dbReference>
<dbReference type="OrthoDB" id="9802241at2"/>
<dbReference type="PRINTS" id="PR01181">
    <property type="entry name" value="DAPDCRBXLASE"/>
</dbReference>
<dbReference type="Proteomes" id="UP000199228">
    <property type="component" value="Unassembled WGS sequence"/>
</dbReference>
<protein>
    <recommendedName>
        <fullName evidence="5 6">Diaminopimelate decarboxylase</fullName>
        <shortName evidence="5">DAP decarboxylase</shortName>
        <shortName evidence="5">DAPDC</shortName>
        <ecNumber evidence="5 6">4.1.1.20</ecNumber>
    </recommendedName>
</protein>
<sequence>MNQDVKEIKNNTLFFDGCDTTKLAATYGTPLYVMSYTDIKNRLQELKQDFTDRYPGARIAYASKAFCTEAMYEILKQEGACIDVVSGGELFAAQKVNFPAEYVEFNGNNKTPAEIDQAVEYGVGRIILDGLQEVALIEEACKKYDKKMNIMIRITPGVAASTHDYIVTGKKDSKFGIPLDEEVFMPIVKSVIDSQYLEFVGLHMHIGSQLFENEAFLEALDVLMDWAKKIKDTYGAVIREVNFGGGFGVTYTDEERKPYRFFLDPLMERLKKRADEMEIECPAAVIEPGRSMVAEAGITLYTIGQIKEIKGLRKYISVDGGMGDNIRVALYQAEYTGVLANKAEETPDEVVTVCGKYCESGDIILHDFKVPHSVEMGDLLATYSTGAYGYSMASNYNNNPIPGVVMVKEGKSDWIVKPQTYEQIMQNNRIPEFL</sequence>
<proteinExistence type="inferred from homology"/>
<dbReference type="HAMAP" id="MF_02120">
    <property type="entry name" value="LysA"/>
    <property type="match status" value="1"/>
</dbReference>
<dbReference type="InterPro" id="IPR022644">
    <property type="entry name" value="De-COase2_N"/>
</dbReference>
<keyword evidence="4 5" id="KW-0456">Lyase</keyword>
<feature type="active site" description="Proton donor" evidence="7">
    <location>
        <position position="358"/>
    </location>
</feature>
<reference evidence="10 11" key="1">
    <citation type="submission" date="2016-10" db="EMBL/GenBank/DDBJ databases">
        <authorList>
            <person name="de Groot N.N."/>
        </authorList>
    </citation>
    <scope>NUCLEOTIDE SEQUENCE [LARGE SCALE GENOMIC DNA]</scope>
    <source>
        <strain evidence="10 11">DSM 3217</strain>
    </source>
</reference>
<dbReference type="SUPFAM" id="SSF50621">
    <property type="entry name" value="Alanine racemase C-terminal domain-like"/>
    <property type="match status" value="1"/>
</dbReference>
<feature type="binding site" evidence="5">
    <location>
        <begin position="287"/>
        <end position="290"/>
    </location>
    <ligand>
        <name>pyridoxal 5'-phosphate</name>
        <dbReference type="ChEBI" id="CHEBI:597326"/>
    </ligand>
</feature>
<dbReference type="STRING" id="1732.SAMN02910417_01648"/>
<evidence type="ECO:0000256" key="3">
    <source>
        <dbReference type="ARBA" id="ARBA00022898"/>
    </source>
</evidence>
<feature type="domain" description="Orn/DAP/Arg decarboxylase 2 N-terminal" evidence="9">
    <location>
        <begin position="44"/>
        <end position="294"/>
    </location>
</feature>
<comment type="cofactor">
    <cofactor evidence="1 5 7 8">
        <name>pyridoxal 5'-phosphate</name>
        <dbReference type="ChEBI" id="CHEBI:597326"/>
    </cofactor>
</comment>
<feature type="binding site" evidence="5">
    <location>
        <position position="290"/>
    </location>
    <ligand>
        <name>substrate</name>
    </ligand>
</feature>
<dbReference type="EMBL" id="FMXR01000011">
    <property type="protein sequence ID" value="SDB21935.1"/>
    <property type="molecule type" value="Genomic_DNA"/>
</dbReference>
<dbReference type="InterPro" id="IPR002986">
    <property type="entry name" value="DAP_deCOOHase_LysA"/>
</dbReference>
<evidence type="ECO:0000256" key="6">
    <source>
        <dbReference type="NCBIfam" id="TIGR01048"/>
    </source>
</evidence>
<gene>
    <name evidence="5" type="primary">lysA</name>
    <name evidence="10" type="ORF">SAMN02910417_01648</name>
</gene>
<evidence type="ECO:0000256" key="1">
    <source>
        <dbReference type="ARBA" id="ARBA00001933"/>
    </source>
</evidence>
<dbReference type="CDD" id="cd06828">
    <property type="entry name" value="PLPDE_III_DapDC"/>
    <property type="match status" value="1"/>
</dbReference>
<dbReference type="Gene3D" id="3.20.20.10">
    <property type="entry name" value="Alanine racemase"/>
    <property type="match status" value="1"/>
</dbReference>
<feature type="binding site" evidence="5">
    <location>
        <position position="359"/>
    </location>
    <ligand>
        <name>substrate</name>
    </ligand>
</feature>
<feature type="binding site" evidence="5">
    <location>
        <position position="246"/>
    </location>
    <ligand>
        <name>pyridoxal 5'-phosphate</name>
        <dbReference type="ChEBI" id="CHEBI:597326"/>
    </ligand>
</feature>
<keyword evidence="5" id="KW-0028">Amino-acid biosynthesis</keyword>
<dbReference type="PANTHER" id="PTHR43727:SF2">
    <property type="entry name" value="GROUP IV DECARBOXYLASE"/>
    <property type="match status" value="1"/>
</dbReference>
<dbReference type="Pfam" id="PF02784">
    <property type="entry name" value="Orn_Arg_deC_N"/>
    <property type="match status" value="1"/>
</dbReference>
<dbReference type="InterPro" id="IPR000183">
    <property type="entry name" value="Orn/DAP/Arg_de-COase"/>
</dbReference>
<dbReference type="NCBIfam" id="TIGR01048">
    <property type="entry name" value="lysA"/>
    <property type="match status" value="1"/>
</dbReference>
<comment type="pathway">
    <text evidence="5 8">Amino-acid biosynthesis; L-lysine biosynthesis via DAP pathway; L-lysine from DL-2,6-diaminopimelate: step 1/1.</text>
</comment>
<dbReference type="GO" id="GO:0009089">
    <property type="term" value="P:lysine biosynthetic process via diaminopimelate"/>
    <property type="evidence" value="ECO:0007669"/>
    <property type="project" value="UniProtKB-UniRule"/>
</dbReference>
<feature type="binding site" evidence="5">
    <location>
        <position position="388"/>
    </location>
    <ligand>
        <name>substrate</name>
    </ligand>
</feature>
<comment type="similarity">
    <text evidence="5">Belongs to the Orn/Lys/Arg decarboxylase class-II family. LysA subfamily.</text>
</comment>
<dbReference type="FunFam" id="3.20.20.10:FF:000003">
    <property type="entry name" value="Diaminopimelate decarboxylase"/>
    <property type="match status" value="1"/>
</dbReference>
<dbReference type="RefSeq" id="WP_090173876.1">
    <property type="nucleotide sequence ID" value="NZ_FMXR01000011.1"/>
</dbReference>
<feature type="modified residue" description="N6-(pyridoxal phosphate)lysine" evidence="5 7">
    <location>
        <position position="64"/>
    </location>
</feature>
<comment type="catalytic activity">
    <reaction evidence="5 8">
        <text>meso-2,6-diaminopimelate + H(+) = L-lysine + CO2</text>
        <dbReference type="Rhea" id="RHEA:15101"/>
        <dbReference type="ChEBI" id="CHEBI:15378"/>
        <dbReference type="ChEBI" id="CHEBI:16526"/>
        <dbReference type="ChEBI" id="CHEBI:32551"/>
        <dbReference type="ChEBI" id="CHEBI:57791"/>
        <dbReference type="EC" id="4.1.1.20"/>
    </reaction>
</comment>
<accession>A0A1G6BMX8</accession>
<evidence type="ECO:0000313" key="11">
    <source>
        <dbReference type="Proteomes" id="UP000199228"/>
    </source>
</evidence>
<dbReference type="GO" id="GO:0030170">
    <property type="term" value="F:pyridoxal phosphate binding"/>
    <property type="evidence" value="ECO:0007669"/>
    <property type="project" value="UniProtKB-UniRule"/>
</dbReference>
<dbReference type="SUPFAM" id="SSF51419">
    <property type="entry name" value="PLP-binding barrel"/>
    <property type="match status" value="1"/>
</dbReference>
<dbReference type="InterPro" id="IPR029066">
    <property type="entry name" value="PLP-binding_barrel"/>
</dbReference>
<feature type="binding site" evidence="5">
    <location>
        <position position="388"/>
    </location>
    <ligand>
        <name>pyridoxal 5'-phosphate</name>
        <dbReference type="ChEBI" id="CHEBI:597326"/>
    </ligand>
</feature>
<evidence type="ECO:0000313" key="10">
    <source>
        <dbReference type="EMBL" id="SDB21935.1"/>
    </source>
</evidence>
<comment type="function">
    <text evidence="5">Specifically catalyzes the decarboxylation of meso-diaminopimelate (meso-DAP) to L-lysine.</text>
</comment>
<feature type="binding site" evidence="5">
    <location>
        <position position="327"/>
    </location>
    <ligand>
        <name>substrate</name>
    </ligand>
</feature>
<evidence type="ECO:0000256" key="4">
    <source>
        <dbReference type="ARBA" id="ARBA00023239"/>
    </source>
</evidence>
<dbReference type="PANTHER" id="PTHR43727">
    <property type="entry name" value="DIAMINOPIMELATE DECARBOXYLASE"/>
    <property type="match status" value="1"/>
</dbReference>
<evidence type="ECO:0000259" key="9">
    <source>
        <dbReference type="Pfam" id="PF02784"/>
    </source>
</evidence>
<organism evidence="10 11">
    <name type="scientific">Eubacterium oxidoreducens</name>
    <dbReference type="NCBI Taxonomy" id="1732"/>
    <lineage>
        <taxon>Bacteria</taxon>
        <taxon>Bacillati</taxon>
        <taxon>Bacillota</taxon>
        <taxon>Clostridia</taxon>
        <taxon>Eubacteriales</taxon>
        <taxon>Eubacteriaceae</taxon>
        <taxon>Eubacterium</taxon>
    </lineage>
</organism>
<evidence type="ECO:0000256" key="2">
    <source>
        <dbReference type="ARBA" id="ARBA00022793"/>
    </source>
</evidence>
<keyword evidence="5 8" id="KW-0457">Lysine biosynthesis</keyword>
<dbReference type="GO" id="GO:0008836">
    <property type="term" value="F:diaminopimelate decarboxylase activity"/>
    <property type="evidence" value="ECO:0007669"/>
    <property type="project" value="UniProtKB-UniRule"/>
</dbReference>
<dbReference type="PRINTS" id="PR01179">
    <property type="entry name" value="ODADCRBXLASE"/>
</dbReference>